<dbReference type="InParanoid" id="B8C219"/>
<evidence type="ECO:0000256" key="1">
    <source>
        <dbReference type="SAM" id="MobiDB-lite"/>
    </source>
</evidence>
<proteinExistence type="predicted"/>
<dbReference type="RefSeq" id="XP_002290111.1">
    <property type="nucleotide sequence ID" value="XM_002290075.1"/>
</dbReference>
<feature type="region of interest" description="Disordered" evidence="1">
    <location>
        <begin position="1"/>
        <end position="52"/>
    </location>
</feature>
<accession>B8C219</accession>
<dbReference type="InterPro" id="IPR052945">
    <property type="entry name" value="Mitotic_Regulator"/>
</dbReference>
<protein>
    <recommendedName>
        <fullName evidence="4">F-box domain-containing protein</fullName>
    </recommendedName>
</protein>
<dbReference type="AlphaFoldDB" id="B8C219"/>
<evidence type="ECO:0000313" key="3">
    <source>
        <dbReference type="Proteomes" id="UP000001449"/>
    </source>
</evidence>
<dbReference type="STRING" id="35128.B8C219"/>
<dbReference type="EMBL" id="CM000642">
    <property type="protein sequence ID" value="EED91863.1"/>
    <property type="molecule type" value="Genomic_DNA"/>
</dbReference>
<dbReference type="GeneID" id="7451752"/>
<name>B8C219_THAPS</name>
<feature type="compositionally biased region" description="Low complexity" evidence="1">
    <location>
        <begin position="129"/>
        <end position="138"/>
    </location>
</feature>
<dbReference type="InterPro" id="IPR006597">
    <property type="entry name" value="Sel1-like"/>
</dbReference>
<dbReference type="eggNOG" id="KOG1550">
    <property type="taxonomic scope" value="Eukaryota"/>
</dbReference>
<dbReference type="Pfam" id="PF08238">
    <property type="entry name" value="Sel1"/>
    <property type="match status" value="4"/>
</dbReference>
<feature type="compositionally biased region" description="Polar residues" evidence="1">
    <location>
        <begin position="1"/>
        <end position="13"/>
    </location>
</feature>
<dbReference type="SUPFAM" id="SSF81901">
    <property type="entry name" value="HCP-like"/>
    <property type="match status" value="1"/>
</dbReference>
<dbReference type="Proteomes" id="UP000001449">
    <property type="component" value="Chromosome 5"/>
</dbReference>
<feature type="region of interest" description="Disordered" evidence="1">
    <location>
        <begin position="117"/>
        <end position="138"/>
    </location>
</feature>
<feature type="compositionally biased region" description="Low complexity" evidence="1">
    <location>
        <begin position="29"/>
        <end position="52"/>
    </location>
</feature>
<dbReference type="HOGENOM" id="CLU_710790_0_0_1"/>
<evidence type="ECO:0008006" key="4">
    <source>
        <dbReference type="Google" id="ProtNLM"/>
    </source>
</evidence>
<gene>
    <name evidence="2" type="ORF">THAPSDRAFT_5130</name>
</gene>
<dbReference type="OMA" id="LCYELGC"/>
<evidence type="ECO:0000313" key="2">
    <source>
        <dbReference type="EMBL" id="EED91863.1"/>
    </source>
</evidence>
<dbReference type="PANTHER" id="PTHR43628:SF1">
    <property type="entry name" value="CHITIN SYNTHASE REGULATORY FACTOR 2-RELATED"/>
    <property type="match status" value="1"/>
</dbReference>
<dbReference type="Gene3D" id="1.25.40.10">
    <property type="entry name" value="Tetratricopeptide repeat domain"/>
    <property type="match status" value="1"/>
</dbReference>
<feature type="compositionally biased region" description="Acidic residues" evidence="1">
    <location>
        <begin position="117"/>
        <end position="128"/>
    </location>
</feature>
<reference evidence="2 3" key="1">
    <citation type="journal article" date="2004" name="Science">
        <title>The genome of the diatom Thalassiosira pseudonana: ecology, evolution, and metabolism.</title>
        <authorList>
            <person name="Armbrust E.V."/>
            <person name="Berges J.A."/>
            <person name="Bowler C."/>
            <person name="Green B.R."/>
            <person name="Martinez D."/>
            <person name="Putnam N.H."/>
            <person name="Zhou S."/>
            <person name="Allen A.E."/>
            <person name="Apt K.E."/>
            <person name="Bechner M."/>
            <person name="Brzezinski M.A."/>
            <person name="Chaal B.K."/>
            <person name="Chiovitti A."/>
            <person name="Davis A.K."/>
            <person name="Demarest M.S."/>
            <person name="Detter J.C."/>
            <person name="Glavina T."/>
            <person name="Goodstein D."/>
            <person name="Hadi M.Z."/>
            <person name="Hellsten U."/>
            <person name="Hildebrand M."/>
            <person name="Jenkins B.D."/>
            <person name="Jurka J."/>
            <person name="Kapitonov V.V."/>
            <person name="Kroger N."/>
            <person name="Lau W.W."/>
            <person name="Lane T.W."/>
            <person name="Larimer F.W."/>
            <person name="Lippmeier J.C."/>
            <person name="Lucas S."/>
            <person name="Medina M."/>
            <person name="Montsant A."/>
            <person name="Obornik M."/>
            <person name="Parker M.S."/>
            <person name="Palenik B."/>
            <person name="Pazour G.J."/>
            <person name="Richardson P.M."/>
            <person name="Rynearson T.A."/>
            <person name="Saito M.A."/>
            <person name="Schwartz D.C."/>
            <person name="Thamatrakoln K."/>
            <person name="Valentin K."/>
            <person name="Vardi A."/>
            <person name="Wilkerson F.P."/>
            <person name="Rokhsar D.S."/>
        </authorList>
    </citation>
    <scope>NUCLEOTIDE SEQUENCE [LARGE SCALE GENOMIC DNA]</scope>
    <source>
        <strain evidence="2 3">CCMP1335</strain>
    </source>
</reference>
<sequence length="389" mass="42838">MTNNLNESSTPTMRTPCLPTLYFSEDDSTATTTTTTSQQQRHQQESSPSLQSLPPELIHRCLTQYSDWGDLAKLACVQSKWKNVVNDAAEFGGREAMWELSVCLLGEERESGVVVDANDEEESSDDVDVVTPDNDNTNTGVVVAKTNNRGLGKNEALAIKYLTRLSGVQIEEAQLESEIISTDTEKSALPSNWQFNKMNDNANEAALLKLAHCHLVGVGTAPNATLALHYLQAAYHLTKSVESAHTLALIYEYPQHSNNLIPIDVFAAFAWFKAAAEGGHVHSMSELALCYELGCGTVQNDNEALDWYTKAANLGHGASHYSVGEHYEEARGVPHDEEEACIWYHRAAVLGEEDGVSGLKRLRNVARRVLSHDNLQELALEEEERILGV</sequence>
<dbReference type="SMART" id="SM00671">
    <property type="entry name" value="SEL1"/>
    <property type="match status" value="4"/>
</dbReference>
<organism evidence="2 3">
    <name type="scientific">Thalassiosira pseudonana</name>
    <name type="common">Marine diatom</name>
    <name type="synonym">Cyclotella nana</name>
    <dbReference type="NCBI Taxonomy" id="35128"/>
    <lineage>
        <taxon>Eukaryota</taxon>
        <taxon>Sar</taxon>
        <taxon>Stramenopiles</taxon>
        <taxon>Ochrophyta</taxon>
        <taxon>Bacillariophyta</taxon>
        <taxon>Coscinodiscophyceae</taxon>
        <taxon>Thalassiosirophycidae</taxon>
        <taxon>Thalassiosirales</taxon>
        <taxon>Thalassiosiraceae</taxon>
        <taxon>Thalassiosira</taxon>
    </lineage>
</organism>
<dbReference type="InterPro" id="IPR011990">
    <property type="entry name" value="TPR-like_helical_dom_sf"/>
</dbReference>
<dbReference type="PaxDb" id="35128-Thaps5130"/>
<keyword evidence="3" id="KW-1185">Reference proteome</keyword>
<dbReference type="PANTHER" id="PTHR43628">
    <property type="entry name" value="ACTIVATOR OF C KINASE PROTEIN 1-RELATED"/>
    <property type="match status" value="1"/>
</dbReference>
<reference evidence="2 3" key="2">
    <citation type="journal article" date="2008" name="Nature">
        <title>The Phaeodactylum genome reveals the evolutionary history of diatom genomes.</title>
        <authorList>
            <person name="Bowler C."/>
            <person name="Allen A.E."/>
            <person name="Badger J.H."/>
            <person name="Grimwood J."/>
            <person name="Jabbari K."/>
            <person name="Kuo A."/>
            <person name="Maheswari U."/>
            <person name="Martens C."/>
            <person name="Maumus F."/>
            <person name="Otillar R.P."/>
            <person name="Rayko E."/>
            <person name="Salamov A."/>
            <person name="Vandepoele K."/>
            <person name="Beszteri B."/>
            <person name="Gruber A."/>
            <person name="Heijde M."/>
            <person name="Katinka M."/>
            <person name="Mock T."/>
            <person name="Valentin K."/>
            <person name="Verret F."/>
            <person name="Berges J.A."/>
            <person name="Brownlee C."/>
            <person name="Cadoret J.P."/>
            <person name="Chiovitti A."/>
            <person name="Choi C.J."/>
            <person name="Coesel S."/>
            <person name="De Martino A."/>
            <person name="Detter J.C."/>
            <person name="Durkin C."/>
            <person name="Falciatore A."/>
            <person name="Fournet J."/>
            <person name="Haruta M."/>
            <person name="Huysman M.J."/>
            <person name="Jenkins B.D."/>
            <person name="Jiroutova K."/>
            <person name="Jorgensen R.E."/>
            <person name="Joubert Y."/>
            <person name="Kaplan A."/>
            <person name="Kroger N."/>
            <person name="Kroth P.G."/>
            <person name="La Roche J."/>
            <person name="Lindquist E."/>
            <person name="Lommer M."/>
            <person name="Martin-Jezequel V."/>
            <person name="Lopez P.J."/>
            <person name="Lucas S."/>
            <person name="Mangogna M."/>
            <person name="McGinnis K."/>
            <person name="Medlin L.K."/>
            <person name="Montsant A."/>
            <person name="Oudot-Le Secq M.P."/>
            <person name="Napoli C."/>
            <person name="Obornik M."/>
            <person name="Parker M.S."/>
            <person name="Petit J.L."/>
            <person name="Porcel B.M."/>
            <person name="Poulsen N."/>
            <person name="Robison M."/>
            <person name="Rychlewski L."/>
            <person name="Rynearson T.A."/>
            <person name="Schmutz J."/>
            <person name="Shapiro H."/>
            <person name="Siaut M."/>
            <person name="Stanley M."/>
            <person name="Sussman M.R."/>
            <person name="Taylor A.R."/>
            <person name="Vardi A."/>
            <person name="von Dassow P."/>
            <person name="Vyverman W."/>
            <person name="Willis A."/>
            <person name="Wyrwicz L.S."/>
            <person name="Rokhsar D.S."/>
            <person name="Weissenbach J."/>
            <person name="Armbrust E.V."/>
            <person name="Green B.R."/>
            <person name="Van de Peer Y."/>
            <person name="Grigoriev I.V."/>
        </authorList>
    </citation>
    <scope>NUCLEOTIDE SEQUENCE [LARGE SCALE GENOMIC DNA]</scope>
    <source>
        <strain evidence="2 3">CCMP1335</strain>
    </source>
</reference>
<dbReference type="KEGG" id="tps:THAPSDRAFT_5130"/>